<protein>
    <submittedName>
        <fullName evidence="3">Uncharacterized protein</fullName>
    </submittedName>
</protein>
<evidence type="ECO:0000313" key="4">
    <source>
        <dbReference type="Proteomes" id="UP000295807"/>
    </source>
</evidence>
<feature type="chain" id="PRO_5021026262" evidence="2">
    <location>
        <begin position="26"/>
        <end position="367"/>
    </location>
</feature>
<dbReference type="RefSeq" id="WP_132127510.1">
    <property type="nucleotide sequence ID" value="NZ_CP042432.1"/>
</dbReference>
<evidence type="ECO:0000313" key="3">
    <source>
        <dbReference type="EMBL" id="TCS90044.1"/>
    </source>
</evidence>
<reference evidence="3 4" key="1">
    <citation type="submission" date="2019-03" db="EMBL/GenBank/DDBJ databases">
        <title>Genomic Encyclopedia of Type Strains, Phase IV (KMG-IV): sequencing the most valuable type-strain genomes for metagenomic binning, comparative biology and taxonomic classification.</title>
        <authorList>
            <person name="Goeker M."/>
        </authorList>
    </citation>
    <scope>NUCLEOTIDE SEQUENCE [LARGE SCALE GENOMIC DNA]</scope>
    <source>
        <strain evidence="3 4">DSM 21100</strain>
    </source>
</reference>
<sequence>MNSFFHAKQLKKGICLLLTIGTAFAANAQQGLSTRESSLKGQAGSVSRAPSGQQLPEQDAERLHSRMHLGLLYPLSTNGRQAPMYSNDFSFHLLMGLSKAENAFVLSGVSTVIREQAAGLQFAGVSNYVGKQTKGMQFAGVYNHTGDQLQGIQFGGVMNYAGDADGLQFAGVMNKARDVNGSQFAGVVNVAKKVKGLQFAGIINIADSSDYPVAILNFIKNGEKSIGISTDETFNLLASFRSGGRVLYGILEIGYNLKSEGDLYALGAGLGAHFAFSDRFRLNTELKSLVLDDFHEGEYSKYSLHILPALKVSERIEVFAGPSLNFVDSDMQEGKDLFKDPLWENGYGDGHLRQWYVGASAGIQFIL</sequence>
<dbReference type="AlphaFoldDB" id="A0A4R3KXQ6"/>
<feature type="signal peptide" evidence="2">
    <location>
        <begin position="1"/>
        <end position="25"/>
    </location>
</feature>
<feature type="compositionally biased region" description="Polar residues" evidence="1">
    <location>
        <begin position="36"/>
        <end position="56"/>
    </location>
</feature>
<gene>
    <name evidence="3" type="ORF">EDD80_101242</name>
</gene>
<keyword evidence="2" id="KW-0732">Signal</keyword>
<feature type="region of interest" description="Disordered" evidence="1">
    <location>
        <begin position="36"/>
        <end position="58"/>
    </location>
</feature>
<evidence type="ECO:0000256" key="1">
    <source>
        <dbReference type="SAM" id="MobiDB-lite"/>
    </source>
</evidence>
<accession>A0A4R3KXQ6</accession>
<keyword evidence="4" id="KW-1185">Reference proteome</keyword>
<dbReference type="OrthoDB" id="5505971at2"/>
<dbReference type="Proteomes" id="UP000295807">
    <property type="component" value="Unassembled WGS sequence"/>
</dbReference>
<dbReference type="EMBL" id="SMAD01000001">
    <property type="protein sequence ID" value="TCS90044.1"/>
    <property type="molecule type" value="Genomic_DNA"/>
</dbReference>
<comment type="caution">
    <text evidence="3">The sequence shown here is derived from an EMBL/GenBank/DDBJ whole genome shotgun (WGS) entry which is preliminary data.</text>
</comment>
<evidence type="ECO:0000256" key="2">
    <source>
        <dbReference type="SAM" id="SignalP"/>
    </source>
</evidence>
<proteinExistence type="predicted"/>
<organism evidence="3 4">
    <name type="scientific">Anseongella ginsenosidimutans</name>
    <dbReference type="NCBI Taxonomy" id="496056"/>
    <lineage>
        <taxon>Bacteria</taxon>
        <taxon>Pseudomonadati</taxon>
        <taxon>Bacteroidota</taxon>
        <taxon>Sphingobacteriia</taxon>
        <taxon>Sphingobacteriales</taxon>
        <taxon>Sphingobacteriaceae</taxon>
        <taxon>Anseongella</taxon>
    </lineage>
</organism>
<name>A0A4R3KXQ6_9SPHI</name>